<name>A0ABQ4CQ74_9ACTN</name>
<keyword evidence="5" id="KW-1185">Reference proteome</keyword>
<protein>
    <submittedName>
        <fullName evidence="4">Helix-turn-helix transcriptional regulator</fullName>
    </submittedName>
</protein>
<dbReference type="Pfam" id="PF13191">
    <property type="entry name" value="AAA_16"/>
    <property type="match status" value="1"/>
</dbReference>
<organism evidence="4 5">
    <name type="scientific">Asanoa siamensis</name>
    <dbReference type="NCBI Taxonomy" id="926357"/>
    <lineage>
        <taxon>Bacteria</taxon>
        <taxon>Bacillati</taxon>
        <taxon>Actinomycetota</taxon>
        <taxon>Actinomycetes</taxon>
        <taxon>Micromonosporales</taxon>
        <taxon>Micromonosporaceae</taxon>
        <taxon>Asanoa</taxon>
    </lineage>
</organism>
<dbReference type="PANTHER" id="PTHR16305">
    <property type="entry name" value="TESTICULAR SOLUBLE ADENYLYL CYCLASE"/>
    <property type="match status" value="1"/>
</dbReference>
<dbReference type="Gene3D" id="1.10.10.10">
    <property type="entry name" value="Winged helix-like DNA-binding domain superfamily/Winged helix DNA-binding domain"/>
    <property type="match status" value="1"/>
</dbReference>
<dbReference type="InterPro" id="IPR041664">
    <property type="entry name" value="AAA_16"/>
</dbReference>
<reference evidence="4 5" key="1">
    <citation type="submission" date="2021-01" db="EMBL/GenBank/DDBJ databases">
        <title>Whole genome shotgun sequence of Asanoa siamensis NBRC 107932.</title>
        <authorList>
            <person name="Komaki H."/>
            <person name="Tamura T."/>
        </authorList>
    </citation>
    <scope>NUCLEOTIDE SEQUENCE [LARGE SCALE GENOMIC DNA]</scope>
    <source>
        <strain evidence="4 5">NBRC 107932</strain>
    </source>
</reference>
<dbReference type="SUPFAM" id="SSF46894">
    <property type="entry name" value="C-terminal effector domain of the bipartite response regulators"/>
    <property type="match status" value="1"/>
</dbReference>
<comment type="caution">
    <text evidence="4">The sequence shown here is derived from an EMBL/GenBank/DDBJ whole genome shotgun (WGS) entry which is preliminary data.</text>
</comment>
<keyword evidence="1" id="KW-0547">Nucleotide-binding</keyword>
<dbReference type="Pfam" id="PF00196">
    <property type="entry name" value="GerE"/>
    <property type="match status" value="1"/>
</dbReference>
<keyword evidence="2" id="KW-0067">ATP-binding</keyword>
<gene>
    <name evidence="4" type="ORF">Asi02nite_29580</name>
</gene>
<dbReference type="SMART" id="SM00421">
    <property type="entry name" value="HTH_LUXR"/>
    <property type="match status" value="1"/>
</dbReference>
<evidence type="ECO:0000259" key="3">
    <source>
        <dbReference type="PROSITE" id="PS50043"/>
    </source>
</evidence>
<evidence type="ECO:0000256" key="1">
    <source>
        <dbReference type="ARBA" id="ARBA00022741"/>
    </source>
</evidence>
<dbReference type="EMBL" id="BONE01000021">
    <property type="protein sequence ID" value="GIF73440.1"/>
    <property type="molecule type" value="Genomic_DNA"/>
</dbReference>
<dbReference type="Proteomes" id="UP000604117">
    <property type="component" value="Unassembled WGS sequence"/>
</dbReference>
<feature type="domain" description="HTH luxR-type" evidence="3">
    <location>
        <begin position="834"/>
        <end position="899"/>
    </location>
</feature>
<dbReference type="PROSITE" id="PS50043">
    <property type="entry name" value="HTH_LUXR_2"/>
    <property type="match status" value="1"/>
</dbReference>
<accession>A0ABQ4CQ74</accession>
<dbReference type="CDD" id="cd06170">
    <property type="entry name" value="LuxR_C_like"/>
    <property type="match status" value="1"/>
</dbReference>
<dbReference type="SUPFAM" id="SSF52540">
    <property type="entry name" value="P-loop containing nucleoside triphosphate hydrolases"/>
    <property type="match status" value="1"/>
</dbReference>
<dbReference type="InterPro" id="IPR027417">
    <property type="entry name" value="P-loop_NTPase"/>
</dbReference>
<evidence type="ECO:0000256" key="2">
    <source>
        <dbReference type="ARBA" id="ARBA00022840"/>
    </source>
</evidence>
<dbReference type="InterPro" id="IPR000792">
    <property type="entry name" value="Tscrpt_reg_LuxR_C"/>
</dbReference>
<dbReference type="InterPro" id="IPR016032">
    <property type="entry name" value="Sig_transdc_resp-reg_C-effctor"/>
</dbReference>
<dbReference type="InterPro" id="IPR036388">
    <property type="entry name" value="WH-like_DNA-bd_sf"/>
</dbReference>
<sequence length="902" mass="94943">MVLRGRSAAMSAAMPALRRAARHGQSGIVVVTGEAGIGKTAVLDAIAAQAAGMGFRTGVGKADEIGRISPGAPVLLALRSGSSPLLDAAALADLDDLTEHPLVLLDRVGAHLERVAGTAPVLVVVDDAQWADQLSRLALRVLPDRLAGHPVVWLFATRDPADELTAPPGPAVRLEIIALGPLAAGDVAAIARDRLGRPASAATQRMLDGVGGNPFLVTQILDGLAGGAPDGVPPGSFVRAVEAALDGLPDRTVVLLAAVLGRPFALDEAQRIVPSVGSADVDRAVAAGLLCRAGHLLSFRHDLVRETVYAGLSPSARQDLHRRCARHLLASGHDALAAAPHARAAATPGDEESAAILCEAAHQAAGSLPETAGELVVEAFELVRPAQESWQPTGERCVDVLGRVQRDADAVRVADAVLARATDAETSARIQVLAARALWRIGRPAESVARIDDALTAPGISVALRARLHAARALALTRMAPASQSRRAVEPALVDARAVRDHDATMLALQAMGELARNSGHHAESLAYFRELRAVSGTSYLAEEIIQLQLLDRFSDAGALLEAAHRDDRGGIEAILPSLTAARMWQDFSLGHLDDAEAGARTLVTIGREVGDHLHELDAVLVFSASALLRGEFAEAAERLAPATSGGAADEAVRLPGLRLMEGWLAASDGRAEDARKILGPLLFGARDSSADWPWWPGWMRVFVRVGRATGDQRLVREAVSIAAEGAARNRGVASFQGVALALRGLAHLDLDALTEANVVLDRCPRPLLRGNAAEDRGRVLLAHGRRAEGLAELDRAWSIYRGTGARAAMAAVQRVMRRAGARRAKWETDAARPRQGWAALTDAEVKVAELISAGHTNKAAAHLLNLSPNTVSTHLRSVFAKLDVNSRVQLTNAVHALRQTG</sequence>
<proteinExistence type="predicted"/>
<dbReference type="PRINTS" id="PR00038">
    <property type="entry name" value="HTHLUXR"/>
</dbReference>
<evidence type="ECO:0000313" key="4">
    <source>
        <dbReference type="EMBL" id="GIF73440.1"/>
    </source>
</evidence>
<dbReference type="PANTHER" id="PTHR16305:SF28">
    <property type="entry name" value="GUANYLATE CYCLASE DOMAIN-CONTAINING PROTEIN"/>
    <property type="match status" value="1"/>
</dbReference>
<evidence type="ECO:0000313" key="5">
    <source>
        <dbReference type="Proteomes" id="UP000604117"/>
    </source>
</evidence>